<sequence>MISAINCASMKEQADMEIIRRNKCNIASKLLSYLFTLANTHFRSAIKDDVSDKEKAGTNFP</sequence>
<dbReference type="EMBL" id="JYDH01000083">
    <property type="protein sequence ID" value="KRY33369.1"/>
    <property type="molecule type" value="Genomic_DNA"/>
</dbReference>
<dbReference type="EMBL" id="JYDH01000083">
    <property type="protein sequence ID" value="KRY33342.1"/>
    <property type="molecule type" value="Genomic_DNA"/>
</dbReference>
<keyword evidence="3" id="KW-1185">Reference proteome</keyword>
<name>A0A0V1B8P9_TRISP</name>
<dbReference type="Proteomes" id="UP000054776">
    <property type="component" value="Unassembled WGS sequence"/>
</dbReference>
<evidence type="ECO:0000313" key="3">
    <source>
        <dbReference type="Proteomes" id="UP000054776"/>
    </source>
</evidence>
<evidence type="ECO:0000313" key="1">
    <source>
        <dbReference type="EMBL" id="KRY33342.1"/>
    </source>
</evidence>
<evidence type="ECO:0000313" key="2">
    <source>
        <dbReference type="EMBL" id="KRY33369.1"/>
    </source>
</evidence>
<comment type="caution">
    <text evidence="2">The sequence shown here is derived from an EMBL/GenBank/DDBJ whole genome shotgun (WGS) entry which is preliminary data.</text>
</comment>
<accession>A0A0V1B8P9</accession>
<proteinExistence type="predicted"/>
<gene>
    <name evidence="1" type="ORF">T01_12281</name>
    <name evidence="2" type="ORF">T01_2076</name>
</gene>
<organism evidence="2 3">
    <name type="scientific">Trichinella spiralis</name>
    <name type="common">Trichina worm</name>
    <dbReference type="NCBI Taxonomy" id="6334"/>
    <lineage>
        <taxon>Eukaryota</taxon>
        <taxon>Metazoa</taxon>
        <taxon>Ecdysozoa</taxon>
        <taxon>Nematoda</taxon>
        <taxon>Enoplea</taxon>
        <taxon>Dorylaimia</taxon>
        <taxon>Trichinellida</taxon>
        <taxon>Trichinellidae</taxon>
        <taxon>Trichinella</taxon>
    </lineage>
</organism>
<dbReference type="InParanoid" id="A0A0V1B8P9"/>
<reference evidence="2 3" key="1">
    <citation type="submission" date="2015-01" db="EMBL/GenBank/DDBJ databases">
        <title>Evolution of Trichinella species and genotypes.</title>
        <authorList>
            <person name="Korhonen P.K."/>
            <person name="Edoardo P."/>
            <person name="Giuseppe L.R."/>
            <person name="Gasser R.B."/>
        </authorList>
    </citation>
    <scope>NUCLEOTIDE SEQUENCE [LARGE SCALE GENOMIC DNA]</scope>
    <source>
        <strain evidence="2">ISS3</strain>
    </source>
</reference>
<dbReference type="AlphaFoldDB" id="A0A0V1B8P9"/>
<protein>
    <submittedName>
        <fullName evidence="2">Uncharacterized protein</fullName>
    </submittedName>
</protein>